<accession>A0A2T6BWY8</accession>
<dbReference type="PANTHER" id="PTHR13847:SF281">
    <property type="entry name" value="FAD DEPENDENT OXIDOREDUCTASE DOMAIN-CONTAINING PROTEIN"/>
    <property type="match status" value="1"/>
</dbReference>
<dbReference type="AlphaFoldDB" id="A0A2T6BWY8"/>
<organism evidence="2 3">
    <name type="scientific">Kordia periserrulae</name>
    <dbReference type="NCBI Taxonomy" id="701523"/>
    <lineage>
        <taxon>Bacteria</taxon>
        <taxon>Pseudomonadati</taxon>
        <taxon>Bacteroidota</taxon>
        <taxon>Flavobacteriia</taxon>
        <taxon>Flavobacteriales</taxon>
        <taxon>Flavobacteriaceae</taxon>
        <taxon>Kordia</taxon>
    </lineage>
</organism>
<evidence type="ECO:0000313" key="2">
    <source>
        <dbReference type="EMBL" id="PTX60546.1"/>
    </source>
</evidence>
<dbReference type="RefSeq" id="WP_108115479.1">
    <property type="nucleotide sequence ID" value="NZ_QBKT01000006.1"/>
</dbReference>
<dbReference type="GO" id="GO:0005737">
    <property type="term" value="C:cytoplasm"/>
    <property type="evidence" value="ECO:0007669"/>
    <property type="project" value="TreeGrafter"/>
</dbReference>
<protein>
    <submittedName>
        <fullName evidence="2">Glycine/D-amino acid oxidase-like deaminating enzyme</fullName>
    </submittedName>
</protein>
<dbReference type="InterPro" id="IPR006076">
    <property type="entry name" value="FAD-dep_OxRdtase"/>
</dbReference>
<dbReference type="InterPro" id="IPR036188">
    <property type="entry name" value="FAD/NAD-bd_sf"/>
</dbReference>
<dbReference type="Gene3D" id="3.50.50.60">
    <property type="entry name" value="FAD/NAD(P)-binding domain"/>
    <property type="match status" value="1"/>
</dbReference>
<keyword evidence="3" id="KW-1185">Reference proteome</keyword>
<dbReference type="EMBL" id="QBKT01000006">
    <property type="protein sequence ID" value="PTX60546.1"/>
    <property type="molecule type" value="Genomic_DNA"/>
</dbReference>
<proteinExistence type="predicted"/>
<sequence length="370" mass="41410">MQLSYWEYKTWLSNVDFTIVGSGIVGLNCALQLRKQYPTAKIIVLEKGILPQGASTKNAGFACFGSLSEILDDLNTHSEAEVVNLVKRRVEGLQLLRETLGDATIDYQGLGGYELFTEEDTALYEACLAKKEHINQLLYSVFDGNVFSEVDNIFQFENIQSRYIFNQFEGQIDTGKMMQALLQKAVSQHIHILNSVSVDAFSEARNAVQIQTNQFDFYTKKLLIATNGFASQLLNENVQPARAQVLITKPIENLHIKGTFHLDKGYYYFRNIDNRILFGGGRNLDFEGEKTTEFANTELIQQKLEALLKTTILPNTDFEIEHRWSGIMGVGSQKKAIVKPLSENVFCGVRLGGMGVAIGSLVGKELAELI</sequence>
<dbReference type="Pfam" id="PF01266">
    <property type="entry name" value="DAO"/>
    <property type="match status" value="1"/>
</dbReference>
<dbReference type="SUPFAM" id="SSF51905">
    <property type="entry name" value="FAD/NAD(P)-binding domain"/>
    <property type="match status" value="1"/>
</dbReference>
<name>A0A2T6BWY8_9FLAO</name>
<dbReference type="PANTHER" id="PTHR13847">
    <property type="entry name" value="SARCOSINE DEHYDROGENASE-RELATED"/>
    <property type="match status" value="1"/>
</dbReference>
<dbReference type="Gene3D" id="3.30.9.10">
    <property type="entry name" value="D-Amino Acid Oxidase, subunit A, domain 2"/>
    <property type="match status" value="1"/>
</dbReference>
<dbReference type="Proteomes" id="UP000244090">
    <property type="component" value="Unassembled WGS sequence"/>
</dbReference>
<comment type="caution">
    <text evidence="2">The sequence shown here is derived from an EMBL/GenBank/DDBJ whole genome shotgun (WGS) entry which is preliminary data.</text>
</comment>
<evidence type="ECO:0000259" key="1">
    <source>
        <dbReference type="Pfam" id="PF01266"/>
    </source>
</evidence>
<reference evidence="2 3" key="1">
    <citation type="submission" date="2018-04" db="EMBL/GenBank/DDBJ databases">
        <title>Genomic Encyclopedia of Archaeal and Bacterial Type Strains, Phase II (KMG-II): from individual species to whole genera.</title>
        <authorList>
            <person name="Goeker M."/>
        </authorList>
    </citation>
    <scope>NUCLEOTIDE SEQUENCE [LARGE SCALE GENOMIC DNA]</scope>
    <source>
        <strain evidence="2 3">DSM 25731</strain>
    </source>
</reference>
<dbReference type="OrthoDB" id="1491488at2"/>
<evidence type="ECO:0000313" key="3">
    <source>
        <dbReference type="Proteomes" id="UP000244090"/>
    </source>
</evidence>
<gene>
    <name evidence="2" type="ORF">C8N46_106192</name>
</gene>
<feature type="domain" description="FAD dependent oxidoreductase" evidence="1">
    <location>
        <begin position="16"/>
        <end position="369"/>
    </location>
</feature>